<dbReference type="PIRSF" id="PIRSF000232">
    <property type="entry name" value="YdjA"/>
    <property type="match status" value="1"/>
</dbReference>
<organism evidence="11 12">
    <name type="scientific">Hyphobacterium vulgare</name>
    <dbReference type="NCBI Taxonomy" id="1736751"/>
    <lineage>
        <taxon>Bacteria</taxon>
        <taxon>Pseudomonadati</taxon>
        <taxon>Pseudomonadota</taxon>
        <taxon>Alphaproteobacteria</taxon>
        <taxon>Maricaulales</taxon>
        <taxon>Maricaulaceae</taxon>
        <taxon>Hyphobacterium</taxon>
    </lineage>
</organism>
<keyword evidence="7 8" id="KW-0520">NAD</keyword>
<dbReference type="Gene3D" id="3.40.109.10">
    <property type="entry name" value="NADH Oxidase"/>
    <property type="match status" value="1"/>
</dbReference>
<keyword evidence="6 8" id="KW-0560">Oxidoreductase</keyword>
<keyword evidence="5 8" id="KW-0521">NADP</keyword>
<evidence type="ECO:0000256" key="9">
    <source>
        <dbReference type="SAM" id="MobiDB-lite"/>
    </source>
</evidence>
<evidence type="ECO:0000313" key="12">
    <source>
        <dbReference type="Proteomes" id="UP001595379"/>
    </source>
</evidence>
<dbReference type="EMBL" id="JBHRSV010000028">
    <property type="protein sequence ID" value="MFC2927173.1"/>
    <property type="molecule type" value="Genomic_DNA"/>
</dbReference>
<dbReference type="EC" id="1.-.-.-" evidence="8"/>
<evidence type="ECO:0000256" key="1">
    <source>
        <dbReference type="ARBA" id="ARBA00001917"/>
    </source>
</evidence>
<evidence type="ECO:0000256" key="5">
    <source>
        <dbReference type="ARBA" id="ARBA00022857"/>
    </source>
</evidence>
<dbReference type="SUPFAM" id="SSF55469">
    <property type="entry name" value="FMN-dependent nitroreductase-like"/>
    <property type="match status" value="1"/>
</dbReference>
<evidence type="ECO:0000256" key="3">
    <source>
        <dbReference type="ARBA" id="ARBA00022630"/>
    </source>
</evidence>
<protein>
    <recommendedName>
        <fullName evidence="8">Putative NAD(P)H nitroreductase</fullName>
        <ecNumber evidence="8">1.-.-.-</ecNumber>
    </recommendedName>
</protein>
<feature type="region of interest" description="Disordered" evidence="9">
    <location>
        <begin position="1"/>
        <end position="26"/>
    </location>
</feature>
<evidence type="ECO:0000256" key="7">
    <source>
        <dbReference type="ARBA" id="ARBA00023027"/>
    </source>
</evidence>
<comment type="caution">
    <text evidence="11">The sequence shown here is derived from an EMBL/GenBank/DDBJ whole genome shotgun (WGS) entry which is preliminary data.</text>
</comment>
<evidence type="ECO:0000259" key="10">
    <source>
        <dbReference type="Pfam" id="PF00881"/>
    </source>
</evidence>
<evidence type="ECO:0000313" key="11">
    <source>
        <dbReference type="EMBL" id="MFC2927173.1"/>
    </source>
</evidence>
<comment type="cofactor">
    <cofactor evidence="1 8">
        <name>FMN</name>
        <dbReference type="ChEBI" id="CHEBI:58210"/>
    </cofactor>
</comment>
<dbReference type="InterPro" id="IPR052530">
    <property type="entry name" value="NAD(P)H_nitroreductase"/>
</dbReference>
<feature type="domain" description="Nitroreductase" evidence="10">
    <location>
        <begin position="33"/>
        <end position="190"/>
    </location>
</feature>
<evidence type="ECO:0000256" key="6">
    <source>
        <dbReference type="ARBA" id="ARBA00023002"/>
    </source>
</evidence>
<dbReference type="InterPro" id="IPR000415">
    <property type="entry name" value="Nitroreductase-like"/>
</dbReference>
<dbReference type="InterPro" id="IPR029479">
    <property type="entry name" value="Nitroreductase"/>
</dbReference>
<dbReference type="Proteomes" id="UP001595379">
    <property type="component" value="Unassembled WGS sequence"/>
</dbReference>
<keyword evidence="4 8" id="KW-0288">FMN</keyword>
<dbReference type="PANTHER" id="PTHR43821">
    <property type="entry name" value="NAD(P)H NITROREDUCTASE YDJA-RELATED"/>
    <property type="match status" value="1"/>
</dbReference>
<evidence type="ECO:0000256" key="2">
    <source>
        <dbReference type="ARBA" id="ARBA00007118"/>
    </source>
</evidence>
<reference evidence="12" key="1">
    <citation type="journal article" date="2019" name="Int. J. Syst. Evol. Microbiol.">
        <title>The Global Catalogue of Microorganisms (GCM) 10K type strain sequencing project: providing services to taxonomists for standard genome sequencing and annotation.</title>
        <authorList>
            <consortium name="The Broad Institute Genomics Platform"/>
            <consortium name="The Broad Institute Genome Sequencing Center for Infectious Disease"/>
            <person name="Wu L."/>
            <person name="Ma J."/>
        </authorList>
    </citation>
    <scope>NUCLEOTIDE SEQUENCE [LARGE SCALE GENOMIC DNA]</scope>
    <source>
        <strain evidence="12">KCTC 52487</strain>
    </source>
</reference>
<dbReference type="RefSeq" id="WP_343163157.1">
    <property type="nucleotide sequence ID" value="NZ_JBHRSV010000028.1"/>
</dbReference>
<keyword evidence="12" id="KW-1185">Reference proteome</keyword>
<name>A0ABV7A0L9_9PROT</name>
<evidence type="ECO:0000256" key="4">
    <source>
        <dbReference type="ARBA" id="ARBA00022643"/>
    </source>
</evidence>
<dbReference type="InterPro" id="IPR026021">
    <property type="entry name" value="YdjA-like"/>
</dbReference>
<dbReference type="Pfam" id="PF00881">
    <property type="entry name" value="Nitroreductase"/>
    <property type="match status" value="1"/>
</dbReference>
<accession>A0ABV7A0L9</accession>
<keyword evidence="3 8" id="KW-0285">Flavoprotein</keyword>
<dbReference type="CDD" id="cd02135">
    <property type="entry name" value="YdjA-like"/>
    <property type="match status" value="1"/>
</dbReference>
<proteinExistence type="inferred from homology"/>
<comment type="similarity">
    <text evidence="2 8">Belongs to the nitroreductase family.</text>
</comment>
<gene>
    <name evidence="11" type="ORF">ACFOOR_13740</name>
</gene>
<dbReference type="PANTHER" id="PTHR43821:SF1">
    <property type="entry name" value="NAD(P)H NITROREDUCTASE YDJA-RELATED"/>
    <property type="match status" value="1"/>
</dbReference>
<evidence type="ECO:0000256" key="8">
    <source>
        <dbReference type="PIRNR" id="PIRNR000232"/>
    </source>
</evidence>
<sequence length="211" mass="23014">MSDETNTAANRFPEPGERLEGARPSPETLALMARRRSTAARAMTEPGPDDSQLKTLLKIAQRVPDHGKLAPWRFIVFRGEGRERAGAIVSKIFAGKEGGTDDAKIAEEAGRFTRAPLVIAVVSTVLENHKIPEWEQILSAGAVCQNLLLAANAMGFAGQWLTEWYAYDPHVKDALGLRSGERIAGFIHIGSPGEDPVERIRPDAMVGFWGE</sequence>